<evidence type="ECO:0000256" key="1">
    <source>
        <dbReference type="ARBA" id="ARBA00004651"/>
    </source>
</evidence>
<proteinExistence type="inferred from homology"/>
<comment type="subcellular location">
    <subcellularLocation>
        <location evidence="1 10">Cell membrane</location>
        <topology evidence="1 10">Multi-pass membrane protein</topology>
    </subcellularLocation>
</comment>
<dbReference type="Proteomes" id="UP001314241">
    <property type="component" value="Unassembled WGS sequence"/>
</dbReference>
<evidence type="ECO:0000313" key="11">
    <source>
        <dbReference type="EMBL" id="CAK8054331.1"/>
    </source>
</evidence>
<feature type="transmembrane region" description="Helical" evidence="10">
    <location>
        <begin position="91"/>
        <end position="115"/>
    </location>
</feature>
<gene>
    <name evidence="10" type="primary">fluC</name>
    <name evidence="10" type="synonym">crcB</name>
    <name evidence="11" type="ORF">R54876_GBNLAHCA_00895</name>
</gene>
<evidence type="ECO:0000256" key="7">
    <source>
        <dbReference type="ARBA" id="ARBA00035120"/>
    </source>
</evidence>
<reference evidence="11 12" key="1">
    <citation type="submission" date="2024-01" db="EMBL/GenBank/DDBJ databases">
        <authorList>
            <person name="Botero Cardona J."/>
        </authorList>
    </citation>
    <scope>NUCLEOTIDE SEQUENCE [LARGE SCALE GENOMIC DNA]</scope>
    <source>
        <strain evidence="11 12">LMG 33000</strain>
    </source>
</reference>
<evidence type="ECO:0000256" key="5">
    <source>
        <dbReference type="ARBA" id="ARBA00023136"/>
    </source>
</evidence>
<dbReference type="RefSeq" id="WP_349641884.1">
    <property type="nucleotide sequence ID" value="NZ_CAWVOH010000002.1"/>
</dbReference>
<comment type="caution">
    <text evidence="11">The sequence shown here is derived from an EMBL/GenBank/DDBJ whole genome shotgun (WGS) entry which is preliminary data.</text>
</comment>
<evidence type="ECO:0000313" key="12">
    <source>
        <dbReference type="Proteomes" id="UP001314241"/>
    </source>
</evidence>
<keyword evidence="5 10" id="KW-0472">Membrane</keyword>
<evidence type="ECO:0000256" key="4">
    <source>
        <dbReference type="ARBA" id="ARBA00022989"/>
    </source>
</evidence>
<keyword evidence="3 10" id="KW-0812">Transmembrane</keyword>
<accession>A0ABP0ET38</accession>
<sequence length="116" mass="12278">MFEKLLLAMLGAGIGTAIRFLIIAAWPSQPKYFTAILGVNVLGAAAMGLLYGAQINDTNFLFLGTGILGGLTTFSTMMTQSAQHDQLSRQIGYLCLQVLLGMLAFALAAMCAPALF</sequence>
<feature type="binding site" evidence="10">
    <location>
        <position position="69"/>
    </location>
    <ligand>
        <name>Na(+)</name>
        <dbReference type="ChEBI" id="CHEBI:29101"/>
        <note>structural</note>
    </ligand>
</feature>
<evidence type="ECO:0000256" key="3">
    <source>
        <dbReference type="ARBA" id="ARBA00022692"/>
    </source>
</evidence>
<keyword evidence="10" id="KW-0915">Sodium</keyword>
<dbReference type="Pfam" id="PF02537">
    <property type="entry name" value="CRCB"/>
    <property type="match status" value="1"/>
</dbReference>
<dbReference type="InterPro" id="IPR003691">
    <property type="entry name" value="FluC"/>
</dbReference>
<keyword evidence="6 10" id="KW-0407">Ion channel</keyword>
<feature type="transmembrane region" description="Helical" evidence="10">
    <location>
        <begin position="6"/>
        <end position="26"/>
    </location>
</feature>
<keyword evidence="10" id="KW-0406">Ion transport</keyword>
<keyword evidence="12" id="KW-1185">Reference proteome</keyword>
<comment type="function">
    <text evidence="9 10">Fluoride-specific ion channel. Important for reducing fluoride concentration in the cell, thus reducing its toxicity.</text>
</comment>
<comment type="catalytic activity">
    <reaction evidence="8">
        <text>fluoride(in) = fluoride(out)</text>
        <dbReference type="Rhea" id="RHEA:76159"/>
        <dbReference type="ChEBI" id="CHEBI:17051"/>
    </reaction>
    <physiologicalReaction direction="left-to-right" evidence="8">
        <dbReference type="Rhea" id="RHEA:76160"/>
    </physiologicalReaction>
</comment>
<feature type="transmembrane region" description="Helical" evidence="10">
    <location>
        <begin position="60"/>
        <end position="79"/>
    </location>
</feature>
<keyword evidence="10" id="KW-0479">Metal-binding</keyword>
<protein>
    <recommendedName>
        <fullName evidence="10">Fluoride-specific ion channel FluC</fullName>
    </recommendedName>
</protein>
<evidence type="ECO:0000256" key="2">
    <source>
        <dbReference type="ARBA" id="ARBA00022475"/>
    </source>
</evidence>
<keyword evidence="10" id="KW-0813">Transport</keyword>
<comment type="activity regulation">
    <text evidence="10">Na(+) is not transported, but it plays an essential structural role and its presence is essential for fluoride channel function.</text>
</comment>
<dbReference type="EMBL" id="CAWVOH010000002">
    <property type="protein sequence ID" value="CAK8054331.1"/>
    <property type="molecule type" value="Genomic_DNA"/>
</dbReference>
<organism evidence="11 12">
    <name type="scientific">Eupransor demetentiae</name>
    <dbReference type="NCBI Taxonomy" id="3109584"/>
    <lineage>
        <taxon>Bacteria</taxon>
        <taxon>Bacillati</taxon>
        <taxon>Bacillota</taxon>
        <taxon>Bacilli</taxon>
        <taxon>Lactobacillales</taxon>
        <taxon>Lactobacillaceae</taxon>
        <taxon>Eupransor</taxon>
    </lineage>
</organism>
<evidence type="ECO:0000256" key="9">
    <source>
        <dbReference type="ARBA" id="ARBA00049940"/>
    </source>
</evidence>
<evidence type="ECO:0000256" key="8">
    <source>
        <dbReference type="ARBA" id="ARBA00035585"/>
    </source>
</evidence>
<keyword evidence="4 10" id="KW-1133">Transmembrane helix</keyword>
<feature type="transmembrane region" description="Helical" evidence="10">
    <location>
        <begin position="33"/>
        <end position="54"/>
    </location>
</feature>
<comment type="similarity">
    <text evidence="7 10">Belongs to the fluoride channel Fluc/FEX (TC 1.A.43) family.</text>
</comment>
<feature type="binding site" evidence="10">
    <location>
        <position position="72"/>
    </location>
    <ligand>
        <name>Na(+)</name>
        <dbReference type="ChEBI" id="CHEBI:29101"/>
        <note>structural</note>
    </ligand>
</feature>
<evidence type="ECO:0000256" key="10">
    <source>
        <dbReference type="HAMAP-Rule" id="MF_00454"/>
    </source>
</evidence>
<evidence type="ECO:0000256" key="6">
    <source>
        <dbReference type="ARBA" id="ARBA00023303"/>
    </source>
</evidence>
<keyword evidence="2 10" id="KW-1003">Cell membrane</keyword>
<name>A0ABP0ET38_9LACO</name>
<dbReference type="HAMAP" id="MF_00454">
    <property type="entry name" value="FluC"/>
    <property type="match status" value="1"/>
</dbReference>